<keyword evidence="7" id="KW-0862">Zinc</keyword>
<evidence type="ECO:0000256" key="8">
    <source>
        <dbReference type="ARBA" id="ARBA00031285"/>
    </source>
</evidence>
<evidence type="ECO:0000256" key="1">
    <source>
        <dbReference type="ARBA" id="ARBA00012018"/>
    </source>
</evidence>
<dbReference type="GO" id="GO:0034480">
    <property type="term" value="F:phosphatidylcholine phospholipase C activity"/>
    <property type="evidence" value="ECO:0007669"/>
    <property type="project" value="UniProtKB-EC"/>
</dbReference>
<proteinExistence type="predicted"/>
<evidence type="ECO:0000256" key="3">
    <source>
        <dbReference type="ARBA" id="ARBA00022525"/>
    </source>
</evidence>
<dbReference type="EC" id="3.1.4.3" evidence="1"/>
<name>A0A366IDD9_9FIRM</name>
<organism evidence="10 11">
    <name type="scientific">Alkalibaculum bacchi</name>
    <dbReference type="NCBI Taxonomy" id="645887"/>
    <lineage>
        <taxon>Bacteria</taxon>
        <taxon>Bacillati</taxon>
        <taxon>Bacillota</taxon>
        <taxon>Clostridia</taxon>
        <taxon>Eubacteriales</taxon>
        <taxon>Eubacteriaceae</taxon>
        <taxon>Alkalibaculum</taxon>
    </lineage>
</organism>
<keyword evidence="4" id="KW-0479">Metal-binding</keyword>
<dbReference type="InterPro" id="IPR008947">
    <property type="entry name" value="PLipase_C/P1_nuclease_dom_sf"/>
</dbReference>
<sequence>MTVLAKTYGTALQLLFAVLNPFKKRVISTECEVHKFLNLQALNILRKDKHFTEYAYFKQYIQDINEGAVWADQDFKSSNHFYNPYTGKGMYGRSSAKDLALTYCNKSINLIKKGEIDDAMFYLGATAHLIQDMAVPQHANIRLLDNHRQYENYVIKTYQNVQDYRDLNGVYKLKSLDNYFRFNARVSLKVYKHYRHIKKDDERFDKITRCVIPLAERTTAGFMLTFYEQTIKGKLPATSD</sequence>
<reference evidence="10 11" key="1">
    <citation type="submission" date="2018-06" db="EMBL/GenBank/DDBJ databases">
        <title>Genomic Encyclopedia of Type Strains, Phase IV (KMG-IV): sequencing the most valuable type-strain genomes for metagenomic binning, comparative biology and taxonomic classification.</title>
        <authorList>
            <person name="Goeker M."/>
        </authorList>
    </citation>
    <scope>NUCLEOTIDE SEQUENCE [LARGE SCALE GENOMIC DNA]</scope>
    <source>
        <strain evidence="10 11">DSM 22112</strain>
    </source>
</reference>
<dbReference type="CDD" id="cd11009">
    <property type="entry name" value="Zn_dep_PLPC"/>
    <property type="match status" value="1"/>
</dbReference>
<gene>
    <name evidence="10" type="ORF">DES36_102148</name>
</gene>
<evidence type="ECO:0000256" key="5">
    <source>
        <dbReference type="ARBA" id="ARBA00022729"/>
    </source>
</evidence>
<comment type="caution">
    <text evidence="10">The sequence shown here is derived from an EMBL/GenBank/DDBJ whole genome shotgun (WGS) entry which is preliminary data.</text>
</comment>
<dbReference type="AlphaFoldDB" id="A0A366IDD9"/>
<dbReference type="Gene3D" id="1.10.575.10">
    <property type="entry name" value="P1 Nuclease"/>
    <property type="match status" value="1"/>
</dbReference>
<dbReference type="InterPro" id="IPR001531">
    <property type="entry name" value="Zn_PLipaseC"/>
</dbReference>
<keyword evidence="6" id="KW-0378">Hydrolase</keyword>
<protein>
    <recommendedName>
        <fullName evidence="2">Phospholipase C</fullName>
        <ecNumber evidence="1">3.1.4.3</ecNumber>
    </recommendedName>
    <alternativeName>
        <fullName evidence="8">Phosphatidylcholine cholinephosphohydrolase</fullName>
    </alternativeName>
</protein>
<dbReference type="InterPro" id="IPR029002">
    <property type="entry name" value="PLPC/GPLD1"/>
</dbReference>
<keyword evidence="5" id="KW-0732">Signal</keyword>
<keyword evidence="11" id="KW-1185">Reference proteome</keyword>
<feature type="domain" description="Zn-dependent PLC" evidence="9">
    <location>
        <begin position="21"/>
        <end position="237"/>
    </location>
</feature>
<accession>A0A366IDD9</accession>
<evidence type="ECO:0000256" key="2">
    <source>
        <dbReference type="ARBA" id="ARBA00018391"/>
    </source>
</evidence>
<dbReference type="SMART" id="SM00770">
    <property type="entry name" value="Zn_dep_PLPC"/>
    <property type="match status" value="1"/>
</dbReference>
<dbReference type="Pfam" id="PF00882">
    <property type="entry name" value="Zn_dep_PLPC"/>
    <property type="match status" value="1"/>
</dbReference>
<evidence type="ECO:0000256" key="7">
    <source>
        <dbReference type="ARBA" id="ARBA00022833"/>
    </source>
</evidence>
<evidence type="ECO:0000256" key="4">
    <source>
        <dbReference type="ARBA" id="ARBA00022723"/>
    </source>
</evidence>
<dbReference type="GO" id="GO:0008270">
    <property type="term" value="F:zinc ion binding"/>
    <property type="evidence" value="ECO:0007669"/>
    <property type="project" value="InterPro"/>
</dbReference>
<keyword evidence="3" id="KW-0964">Secreted</keyword>
<dbReference type="PROSITE" id="PS51346">
    <property type="entry name" value="PROKAR_ZN_DEPEND_PLPC_2"/>
    <property type="match status" value="1"/>
</dbReference>
<dbReference type="EMBL" id="QNRX01000002">
    <property type="protein sequence ID" value="RBP69005.1"/>
    <property type="molecule type" value="Genomic_DNA"/>
</dbReference>
<dbReference type="Proteomes" id="UP000253490">
    <property type="component" value="Unassembled WGS sequence"/>
</dbReference>
<dbReference type="SUPFAM" id="SSF48537">
    <property type="entry name" value="Phospholipase C/P1 nuclease"/>
    <property type="match status" value="1"/>
</dbReference>
<evidence type="ECO:0000313" key="10">
    <source>
        <dbReference type="EMBL" id="RBP69005.1"/>
    </source>
</evidence>
<evidence type="ECO:0000256" key="6">
    <source>
        <dbReference type="ARBA" id="ARBA00022801"/>
    </source>
</evidence>
<evidence type="ECO:0000259" key="9">
    <source>
        <dbReference type="PROSITE" id="PS51346"/>
    </source>
</evidence>
<evidence type="ECO:0000313" key="11">
    <source>
        <dbReference type="Proteomes" id="UP000253490"/>
    </source>
</evidence>
<dbReference type="RefSeq" id="WP_113919575.1">
    <property type="nucleotide sequence ID" value="NZ_QNRX01000002.1"/>
</dbReference>
<dbReference type="OrthoDB" id="1677163at2"/>